<dbReference type="Proteomes" id="UP000248975">
    <property type="component" value="Unassembled WGS sequence"/>
</dbReference>
<dbReference type="EMBL" id="QFQS01000009">
    <property type="protein sequence ID" value="PZQ95167.1"/>
    <property type="molecule type" value="Genomic_DNA"/>
</dbReference>
<gene>
    <name evidence="1" type="ORF">DI533_20160</name>
</gene>
<proteinExistence type="predicted"/>
<evidence type="ECO:0000313" key="2">
    <source>
        <dbReference type="Proteomes" id="UP000248975"/>
    </source>
</evidence>
<protein>
    <submittedName>
        <fullName evidence="1">Uncharacterized protein</fullName>
    </submittedName>
</protein>
<sequence>MIPHGINIPGTKEVTILEEAMADWRQVAVTTNPTVNADYIRTVCEEIVRRAEIIARESPVSFPEVAGFLLTRSRARVLGGLPIQKIGEKMPKNLHDLGMLKLAEGGIDGGPLDAKDIKAAMARPKHRIIQ</sequence>
<name>A0A2W5THL9_CERSP</name>
<accession>A0A2W5THL9</accession>
<reference evidence="1 2" key="1">
    <citation type="submission" date="2017-08" db="EMBL/GenBank/DDBJ databases">
        <title>Infants hospitalized years apart are colonized by the same room-sourced microbial strains.</title>
        <authorList>
            <person name="Brooks B."/>
            <person name="Olm M.R."/>
            <person name="Firek B.A."/>
            <person name="Baker R."/>
            <person name="Thomas B.C."/>
            <person name="Morowitz M.J."/>
            <person name="Banfield J.F."/>
        </authorList>
    </citation>
    <scope>NUCLEOTIDE SEQUENCE [LARGE SCALE GENOMIC DNA]</scope>
    <source>
        <strain evidence="1">S2_003_000_R2_11</strain>
    </source>
</reference>
<dbReference type="AlphaFoldDB" id="A0A2W5THL9"/>
<organism evidence="1 2">
    <name type="scientific">Cereibacter sphaeroides</name>
    <name type="common">Rhodobacter sphaeroides</name>
    <dbReference type="NCBI Taxonomy" id="1063"/>
    <lineage>
        <taxon>Bacteria</taxon>
        <taxon>Pseudomonadati</taxon>
        <taxon>Pseudomonadota</taxon>
        <taxon>Alphaproteobacteria</taxon>
        <taxon>Rhodobacterales</taxon>
        <taxon>Paracoccaceae</taxon>
        <taxon>Cereibacter</taxon>
    </lineage>
</organism>
<evidence type="ECO:0000313" key="1">
    <source>
        <dbReference type="EMBL" id="PZQ95167.1"/>
    </source>
</evidence>
<comment type="caution">
    <text evidence="1">The sequence shown here is derived from an EMBL/GenBank/DDBJ whole genome shotgun (WGS) entry which is preliminary data.</text>
</comment>